<keyword evidence="1" id="KW-0472">Membrane</keyword>
<feature type="transmembrane region" description="Helical" evidence="1">
    <location>
        <begin position="44"/>
        <end position="65"/>
    </location>
</feature>
<gene>
    <name evidence="2" type="ORF">A3G49_02955</name>
</gene>
<feature type="transmembrane region" description="Helical" evidence="1">
    <location>
        <begin position="140"/>
        <end position="159"/>
    </location>
</feature>
<keyword evidence="1" id="KW-1133">Transmembrane helix</keyword>
<keyword evidence="1" id="KW-0812">Transmembrane</keyword>
<feature type="transmembrane region" description="Helical" evidence="1">
    <location>
        <begin position="116"/>
        <end position="134"/>
    </location>
</feature>
<evidence type="ECO:0000313" key="2">
    <source>
        <dbReference type="EMBL" id="OHA14174.1"/>
    </source>
</evidence>
<reference evidence="2 3" key="1">
    <citation type="journal article" date="2016" name="Nat. Commun.">
        <title>Thousands of microbial genomes shed light on interconnected biogeochemical processes in an aquifer system.</title>
        <authorList>
            <person name="Anantharaman K."/>
            <person name="Brown C.T."/>
            <person name="Hug L.A."/>
            <person name="Sharon I."/>
            <person name="Castelle C.J."/>
            <person name="Probst A.J."/>
            <person name="Thomas B.C."/>
            <person name="Singh A."/>
            <person name="Wilkins M.J."/>
            <person name="Karaoz U."/>
            <person name="Brodie E.L."/>
            <person name="Williams K.H."/>
            <person name="Hubbard S.S."/>
            <person name="Banfield J.F."/>
        </authorList>
    </citation>
    <scope>NUCLEOTIDE SEQUENCE [LARGE SCALE GENOMIC DNA]</scope>
</reference>
<protein>
    <submittedName>
        <fullName evidence="2">Uncharacterized protein</fullName>
    </submittedName>
</protein>
<dbReference type="EMBL" id="MHQY01000013">
    <property type="protein sequence ID" value="OHA14174.1"/>
    <property type="molecule type" value="Genomic_DNA"/>
</dbReference>
<organism evidence="2 3">
    <name type="scientific">Candidatus Sungbacteria bacterium RIFCSPLOWO2_12_FULL_41_11</name>
    <dbReference type="NCBI Taxonomy" id="1802286"/>
    <lineage>
        <taxon>Bacteria</taxon>
        <taxon>Candidatus Sungiibacteriota</taxon>
    </lineage>
</organism>
<comment type="caution">
    <text evidence="2">The sequence shown here is derived from an EMBL/GenBank/DDBJ whole genome shotgun (WGS) entry which is preliminary data.</text>
</comment>
<accession>A0A1G2LRP8</accession>
<sequence>MAWWDQLTEFLYRSNPGKEPAPPSSPQNLMEAVRRVFITEAIDWLYFALSFFTQFYFWSIAFLFFSGRGGYYFISTKLLGAISEPYLGAVGIYVILKEIRKRKIARESRHYGEIYVWLWLILLLSSSSLVLLTKNFHFDTIMRLIITNSLASLVIYIAGKIHRP</sequence>
<evidence type="ECO:0000256" key="1">
    <source>
        <dbReference type="SAM" id="Phobius"/>
    </source>
</evidence>
<dbReference type="Proteomes" id="UP000177171">
    <property type="component" value="Unassembled WGS sequence"/>
</dbReference>
<name>A0A1G2LRP8_9BACT</name>
<dbReference type="AlphaFoldDB" id="A0A1G2LRP8"/>
<proteinExistence type="predicted"/>
<evidence type="ECO:0000313" key="3">
    <source>
        <dbReference type="Proteomes" id="UP000177171"/>
    </source>
</evidence>
<feature type="transmembrane region" description="Helical" evidence="1">
    <location>
        <begin position="71"/>
        <end position="96"/>
    </location>
</feature>